<dbReference type="AlphaFoldDB" id="A0A1Q2CF11"/>
<dbReference type="Pfam" id="PF22513">
    <property type="entry name" value="FitA-like_RHH"/>
    <property type="match status" value="1"/>
</dbReference>
<accession>A0A1Q2CF11</accession>
<evidence type="ECO:0000313" key="3">
    <source>
        <dbReference type="Proteomes" id="UP000188324"/>
    </source>
</evidence>
<feature type="domain" description="Antitoxin FitA-like ribbon-helix-helix" evidence="1">
    <location>
        <begin position="2"/>
        <end position="36"/>
    </location>
</feature>
<evidence type="ECO:0000259" key="1">
    <source>
        <dbReference type="Pfam" id="PF22513"/>
    </source>
</evidence>
<sequence>MPNIQIKDVPDDTHAVLRQRASAAHQSLQEYLRSKLIAEAAQPTLDEVLARAGGRAGGSLPLADAVSALRFDRARH</sequence>
<dbReference type="STRING" id="1610493.RPIT_07650"/>
<dbReference type="KEGG" id="tfl:RPIT_07650"/>
<reference evidence="2 3" key="1">
    <citation type="journal article" date="2016" name="Int. J. Syst. Evol. Microbiol.">
        <title>Tessaracoccus flavus sp. nov., isolated from the drainage system of a lindane-producing factory.</title>
        <authorList>
            <person name="Kumari R."/>
            <person name="Singh P."/>
            <person name="Schumann P."/>
            <person name="Lal R."/>
        </authorList>
    </citation>
    <scope>NUCLEOTIDE SEQUENCE [LARGE SCALE GENOMIC DNA]</scope>
    <source>
        <strain evidence="2 3">RP1T</strain>
    </source>
</reference>
<organism evidence="2 3">
    <name type="scientific">Tessaracoccus flavus</name>
    <dbReference type="NCBI Taxonomy" id="1610493"/>
    <lineage>
        <taxon>Bacteria</taxon>
        <taxon>Bacillati</taxon>
        <taxon>Actinomycetota</taxon>
        <taxon>Actinomycetes</taxon>
        <taxon>Propionibacteriales</taxon>
        <taxon>Propionibacteriaceae</taxon>
        <taxon>Tessaracoccus</taxon>
    </lineage>
</organism>
<dbReference type="GO" id="GO:0006355">
    <property type="term" value="P:regulation of DNA-templated transcription"/>
    <property type="evidence" value="ECO:0007669"/>
    <property type="project" value="InterPro"/>
</dbReference>
<dbReference type="InterPro" id="IPR053853">
    <property type="entry name" value="FitA-like_RHH"/>
</dbReference>
<dbReference type="OrthoDB" id="7107936at2"/>
<name>A0A1Q2CF11_9ACTN</name>
<keyword evidence="3" id="KW-1185">Reference proteome</keyword>
<dbReference type="EMBL" id="CP019605">
    <property type="protein sequence ID" value="AQP44696.1"/>
    <property type="molecule type" value="Genomic_DNA"/>
</dbReference>
<dbReference type="Proteomes" id="UP000188324">
    <property type="component" value="Chromosome"/>
</dbReference>
<evidence type="ECO:0000313" key="2">
    <source>
        <dbReference type="EMBL" id="AQP44696.1"/>
    </source>
</evidence>
<dbReference type="RefSeq" id="WP_077342030.1">
    <property type="nucleotide sequence ID" value="NZ_CP019605.1"/>
</dbReference>
<proteinExistence type="predicted"/>
<dbReference type="SUPFAM" id="SSF47598">
    <property type="entry name" value="Ribbon-helix-helix"/>
    <property type="match status" value="1"/>
</dbReference>
<protein>
    <recommendedName>
        <fullName evidence="1">Antitoxin FitA-like ribbon-helix-helix domain-containing protein</fullName>
    </recommendedName>
</protein>
<gene>
    <name evidence="2" type="ORF">RPIT_07650</name>
</gene>
<dbReference type="InterPro" id="IPR010985">
    <property type="entry name" value="Ribbon_hlx_hlx"/>
</dbReference>